<dbReference type="Gene3D" id="3.30.230.10">
    <property type="match status" value="1"/>
</dbReference>
<dbReference type="Pfam" id="PF05362">
    <property type="entry name" value="Lon_C"/>
    <property type="match status" value="1"/>
</dbReference>
<dbReference type="Pfam" id="PF13180">
    <property type="entry name" value="PDZ_2"/>
    <property type="match status" value="1"/>
</dbReference>
<dbReference type="InterPro" id="IPR020568">
    <property type="entry name" value="Ribosomal_Su5_D2-typ_SF"/>
</dbReference>
<organism evidence="3 4">
    <name type="scientific">Corynebacterium frankenforstense DSM 45800</name>
    <dbReference type="NCBI Taxonomy" id="1437875"/>
    <lineage>
        <taxon>Bacteria</taxon>
        <taxon>Bacillati</taxon>
        <taxon>Actinomycetota</taxon>
        <taxon>Actinomycetes</taxon>
        <taxon>Mycobacteriales</taxon>
        <taxon>Corynebacteriaceae</taxon>
        <taxon>Corynebacterium</taxon>
    </lineage>
</organism>
<evidence type="ECO:0000313" key="4">
    <source>
        <dbReference type="Proteomes" id="UP000185434"/>
    </source>
</evidence>
<feature type="domain" description="PDZ" evidence="2">
    <location>
        <begin position="120"/>
        <end position="201"/>
    </location>
</feature>
<dbReference type="AlphaFoldDB" id="A0A1L7CRH0"/>
<dbReference type="GO" id="GO:0004252">
    <property type="term" value="F:serine-type endopeptidase activity"/>
    <property type="evidence" value="ECO:0007669"/>
    <property type="project" value="InterPro"/>
</dbReference>
<keyword evidence="4" id="KW-1185">Reference proteome</keyword>
<dbReference type="GO" id="GO:0004176">
    <property type="term" value="F:ATP-dependent peptidase activity"/>
    <property type="evidence" value="ECO:0007669"/>
    <property type="project" value="InterPro"/>
</dbReference>
<dbReference type="InterPro" id="IPR008269">
    <property type="entry name" value="Lon_proteolytic"/>
</dbReference>
<dbReference type="GO" id="GO:0006508">
    <property type="term" value="P:proteolysis"/>
    <property type="evidence" value="ECO:0007669"/>
    <property type="project" value="InterPro"/>
</dbReference>
<proteinExistence type="predicted"/>
<dbReference type="SUPFAM" id="SSF50156">
    <property type="entry name" value="PDZ domain-like"/>
    <property type="match status" value="1"/>
</dbReference>
<evidence type="ECO:0000259" key="2">
    <source>
        <dbReference type="SMART" id="SM00228"/>
    </source>
</evidence>
<feature type="signal peptide" evidence="1">
    <location>
        <begin position="1"/>
        <end position="19"/>
    </location>
</feature>
<evidence type="ECO:0000256" key="1">
    <source>
        <dbReference type="SAM" id="SignalP"/>
    </source>
</evidence>
<reference evidence="3 4" key="1">
    <citation type="submission" date="2014-08" db="EMBL/GenBank/DDBJ databases">
        <title>Complete genome sequence of Corynebacterium frankenforstense ST18(T) (=DSM 45800(T)), isolated from raw cow milk.</title>
        <authorList>
            <person name="Ruckert C."/>
            <person name="Albersmeier A."/>
            <person name="Winkler A."/>
            <person name="Lipski A."/>
            <person name="Kalinowski J."/>
        </authorList>
    </citation>
    <scope>NUCLEOTIDE SEQUENCE [LARGE SCALE GENOMIC DNA]</scope>
    <source>
        <strain evidence="3 4">ST18</strain>
    </source>
</reference>
<evidence type="ECO:0000313" key="3">
    <source>
        <dbReference type="EMBL" id="APT88440.1"/>
    </source>
</evidence>
<feature type="chain" id="PRO_5012973348" evidence="1">
    <location>
        <begin position="20"/>
        <end position="350"/>
    </location>
</feature>
<sequence length="350" mass="36409">MNRRLRTVVWGAVPVVALAALVSLDHVPGTDYSLTVPYVAEGPGPSFDTLGEVDGEEVIALEGVEEEDTGGQLNMTTVAVRSQLTLAQALGRWLFSDDTLVPAEQVFPSDMTREEIDRSNQVAFSSSEAAATTAALTHLDRPLVVEVAGVLDDTSASGVVEEGDRLLAVDGKKVERPGAVRDAVLEHEPGDEVTLTLSRGGEEREETITLGESPEDPERPLLGVLMGAASADGIQVDYNLQDIGGPSAGMIFSLAVIDKLTPGALTGGHFVAGTGTIDEDGSVGEIGGIEHKVRAARDLGAELFLAPAGNCSALAGQDTGDMTVAKVADLDDAIDAMDDFAAGREVTTCD</sequence>
<dbReference type="STRING" id="1437875.CFRA_03155"/>
<gene>
    <name evidence="3" type="ORF">CFRA_03155</name>
</gene>
<dbReference type="SUPFAM" id="SSF54211">
    <property type="entry name" value="Ribosomal protein S5 domain 2-like"/>
    <property type="match status" value="1"/>
</dbReference>
<dbReference type="InterPro" id="IPR036034">
    <property type="entry name" value="PDZ_sf"/>
</dbReference>
<name>A0A1L7CRH0_9CORY</name>
<protein>
    <submittedName>
        <fullName evidence="3">Signal protein PDZ</fullName>
    </submittedName>
</protein>
<dbReference type="EMBL" id="CP009247">
    <property type="protein sequence ID" value="APT88440.1"/>
    <property type="molecule type" value="Genomic_DNA"/>
</dbReference>
<accession>A0A1L7CRH0</accession>
<dbReference type="KEGG" id="cfk:CFRA_03155"/>
<dbReference type="InterPro" id="IPR014721">
    <property type="entry name" value="Ribsml_uS5_D2-typ_fold_subgr"/>
</dbReference>
<dbReference type="Proteomes" id="UP000185434">
    <property type="component" value="Chromosome"/>
</dbReference>
<dbReference type="OrthoDB" id="2356897at2"/>
<dbReference type="InterPro" id="IPR001478">
    <property type="entry name" value="PDZ"/>
</dbReference>
<keyword evidence="1" id="KW-0732">Signal</keyword>
<dbReference type="Gene3D" id="2.30.42.10">
    <property type="match status" value="1"/>
</dbReference>
<dbReference type="SMART" id="SM00228">
    <property type="entry name" value="PDZ"/>
    <property type="match status" value="1"/>
</dbReference>